<dbReference type="PANTHER" id="PTHR12595:SF0">
    <property type="entry name" value="ADENYLATE KINASE ISOENZYME 6"/>
    <property type="match status" value="1"/>
</dbReference>
<proteinExistence type="predicted"/>
<dbReference type="SUPFAM" id="SSF52540">
    <property type="entry name" value="P-loop containing nucleoside triphosphate hydrolases"/>
    <property type="match status" value="1"/>
</dbReference>
<accession>F2UU51</accession>
<dbReference type="Pfam" id="PF13238">
    <property type="entry name" value="AAA_18"/>
    <property type="match status" value="1"/>
</dbReference>
<dbReference type="AlphaFoldDB" id="F2UU51"/>
<dbReference type="HOGENOM" id="CLU_079096_0_0_2"/>
<dbReference type="Proteomes" id="UP000243774">
    <property type="component" value="Unassembled WGS sequence"/>
</dbReference>
<dbReference type="Gene3D" id="3.40.50.300">
    <property type="entry name" value="P-loop containing nucleotide triphosphate hydrolases"/>
    <property type="match status" value="1"/>
</dbReference>
<organism evidence="7 8">
    <name type="scientific">Candidatus Parvarchaeum acidophilus ARMAN-5_'5-way FS'</name>
    <dbReference type="NCBI Taxonomy" id="994838"/>
    <lineage>
        <taxon>Archaea</taxon>
        <taxon>Candidatus Parvarchaeota</taxon>
        <taxon>Candidatus Parvarchaeum</taxon>
    </lineage>
</organism>
<gene>
    <name evidence="7" type="ORF">CSMARM5_0025</name>
</gene>
<protein>
    <submittedName>
        <fullName evidence="7">Putative kinase</fullName>
    </submittedName>
</protein>
<keyword evidence="1" id="KW-0690">Ribosome biogenesis</keyword>
<dbReference type="EMBL" id="GL876963">
    <property type="protein sequence ID" value="EGD71920.1"/>
    <property type="molecule type" value="Genomic_DNA"/>
</dbReference>
<dbReference type="PANTHER" id="PTHR12595">
    <property type="entry name" value="POS9-ACTIVATING FACTOR FAP7-RELATED"/>
    <property type="match status" value="1"/>
</dbReference>
<evidence type="ECO:0000256" key="1">
    <source>
        <dbReference type="ARBA" id="ARBA00022517"/>
    </source>
</evidence>
<dbReference type="InterPro" id="IPR020618">
    <property type="entry name" value="Adenyl_kinase_AK6"/>
</dbReference>
<evidence type="ECO:0000256" key="4">
    <source>
        <dbReference type="ARBA" id="ARBA00022741"/>
    </source>
</evidence>
<evidence type="ECO:0000256" key="3">
    <source>
        <dbReference type="ARBA" id="ARBA00022679"/>
    </source>
</evidence>
<dbReference type="GO" id="GO:0006364">
    <property type="term" value="P:rRNA processing"/>
    <property type="evidence" value="ECO:0007669"/>
    <property type="project" value="UniProtKB-KW"/>
</dbReference>
<dbReference type="GO" id="GO:0005524">
    <property type="term" value="F:ATP binding"/>
    <property type="evidence" value="ECO:0007669"/>
    <property type="project" value="UniProtKB-KW"/>
</dbReference>
<evidence type="ECO:0000256" key="5">
    <source>
        <dbReference type="ARBA" id="ARBA00022777"/>
    </source>
</evidence>
<reference evidence="7 8" key="1">
    <citation type="submission" date="2011-03" db="EMBL/GenBank/DDBJ databases">
        <title>A unique three-unit tRNA splicing endonuclease found in ultrasmall Archaea possesses broad substrate specificity.</title>
        <authorList>
            <person name="Fujishima K."/>
            <person name="Sugahara J."/>
            <person name="Miller C.S."/>
            <person name="Baker B.J."/>
            <person name="Di Giulio M."/>
            <person name="Tomita M."/>
            <person name="Banfield J.F."/>
            <person name="Kanai A."/>
        </authorList>
    </citation>
    <scope>NUCLEOTIDE SEQUENCE [LARGE SCALE GENOMIC DNA]</scope>
</reference>
<evidence type="ECO:0000313" key="8">
    <source>
        <dbReference type="Proteomes" id="UP000243774"/>
    </source>
</evidence>
<keyword evidence="2" id="KW-0698">rRNA processing</keyword>
<dbReference type="InterPro" id="IPR027417">
    <property type="entry name" value="P-loop_NTPase"/>
</dbReference>
<evidence type="ECO:0000256" key="6">
    <source>
        <dbReference type="ARBA" id="ARBA00022840"/>
    </source>
</evidence>
<dbReference type="GO" id="GO:0004017">
    <property type="term" value="F:AMP kinase activity"/>
    <property type="evidence" value="ECO:0007669"/>
    <property type="project" value="InterPro"/>
</dbReference>
<sequence length="187" mass="21090">MIIAISGTPGTGKHTLARELSKITGYTILDIGSILAGKEEVSLRELNLIFNKAKTDNLIVVSHMSHLINSRDISLVIVLRTNPEILEKRLRLRNYSDSKIYDNVMFEAIDGTYIEALKTGKKTLQIDNSGDIKDTVKKAIKIIKGNGKNDEVDFSRNIIKIEKRLNKLAFFNNNGNKKRKGHKNNKR</sequence>
<keyword evidence="3" id="KW-0808">Transferase</keyword>
<name>F2UU51_PARA5</name>
<evidence type="ECO:0000256" key="2">
    <source>
        <dbReference type="ARBA" id="ARBA00022552"/>
    </source>
</evidence>
<keyword evidence="4" id="KW-0547">Nucleotide-binding</keyword>
<evidence type="ECO:0000313" key="7">
    <source>
        <dbReference type="EMBL" id="EGD71920.1"/>
    </source>
</evidence>
<dbReference type="GO" id="GO:0016887">
    <property type="term" value="F:ATP hydrolysis activity"/>
    <property type="evidence" value="ECO:0007669"/>
    <property type="project" value="InterPro"/>
</dbReference>
<keyword evidence="6" id="KW-0067">ATP-binding</keyword>
<keyword evidence="5 7" id="KW-0418">Kinase</keyword>